<gene>
    <name evidence="4" type="primary">LOC116952148</name>
</gene>
<protein>
    <submittedName>
        <fullName evidence="4">Protein phosphatase 1 regulatory subunit 3D-like isoform X1</fullName>
    </submittedName>
</protein>
<accession>A0AAJ7TZT8</accession>
<feature type="compositionally biased region" description="Low complexity" evidence="1">
    <location>
        <begin position="89"/>
        <end position="100"/>
    </location>
</feature>
<dbReference type="Pfam" id="PF03370">
    <property type="entry name" value="CBM_21"/>
    <property type="match status" value="1"/>
</dbReference>
<dbReference type="GO" id="GO:2001069">
    <property type="term" value="F:glycogen binding"/>
    <property type="evidence" value="ECO:0007669"/>
    <property type="project" value="TreeGrafter"/>
</dbReference>
<feature type="region of interest" description="Disordered" evidence="1">
    <location>
        <begin position="85"/>
        <end position="110"/>
    </location>
</feature>
<dbReference type="KEGG" id="pmrn:116952148"/>
<evidence type="ECO:0000313" key="3">
    <source>
        <dbReference type="Proteomes" id="UP001318040"/>
    </source>
</evidence>
<organism evidence="3 4">
    <name type="scientific">Petromyzon marinus</name>
    <name type="common">Sea lamprey</name>
    <dbReference type="NCBI Taxonomy" id="7757"/>
    <lineage>
        <taxon>Eukaryota</taxon>
        <taxon>Metazoa</taxon>
        <taxon>Chordata</taxon>
        <taxon>Craniata</taxon>
        <taxon>Vertebrata</taxon>
        <taxon>Cyclostomata</taxon>
        <taxon>Hyperoartia</taxon>
        <taxon>Petromyzontiformes</taxon>
        <taxon>Petromyzontidae</taxon>
        <taxon>Petromyzon</taxon>
    </lineage>
</organism>
<dbReference type="PANTHER" id="PTHR12307">
    <property type="entry name" value="PROTEIN PHOSPHATASE 1 REGULATORY SUBUNIT"/>
    <property type="match status" value="1"/>
</dbReference>
<name>A0AAJ7TZT8_PETMA</name>
<dbReference type="AlphaFoldDB" id="A0AAJ7TZT8"/>
<dbReference type="PANTHER" id="PTHR12307:SF53">
    <property type="entry name" value="PROTEIN PHOSPHATASE 1 REGULATORY SUBUNIT"/>
    <property type="match status" value="1"/>
</dbReference>
<dbReference type="InterPro" id="IPR005036">
    <property type="entry name" value="CBM21_dom"/>
</dbReference>
<keyword evidence="3" id="KW-1185">Reference proteome</keyword>
<dbReference type="GO" id="GO:0000164">
    <property type="term" value="C:protein phosphatase type 1 complex"/>
    <property type="evidence" value="ECO:0007669"/>
    <property type="project" value="TreeGrafter"/>
</dbReference>
<dbReference type="GO" id="GO:0008157">
    <property type="term" value="F:protein phosphatase 1 binding"/>
    <property type="evidence" value="ECO:0007669"/>
    <property type="project" value="TreeGrafter"/>
</dbReference>
<evidence type="ECO:0000313" key="4">
    <source>
        <dbReference type="RefSeq" id="XP_032827125.1"/>
    </source>
</evidence>
<feature type="region of interest" description="Disordered" evidence="1">
    <location>
        <begin position="15"/>
        <end position="35"/>
    </location>
</feature>
<sequence>MLPINEDLTIMERSVPSSLHRASENPAADPAADADADTAVLAGPEPASANGPVKMSIPRNLSYVSDLLEKMHFSNESSALCATKEECDGSGPAAAAASNGPSGGHGGGDAGLAQGPCSTWAEMHAFGRPCDYIMMDSPASLPLLRRRAKSLPPPSVRAKQAAAASGTVTPNTRKRVRFADSLGLDLISVRHYSSSEEVSIPNRVLSQLRRGSASGSVPRFGYSQRIESRFLEPQFQQPGTTPDFLEHVRSQKVSLESLVVTSELGLHGLIRVLNLHFEKFVSVRYSLNGWATQQEVVATYVPGSSDGHTDKFGFSINTPPFMEAGALIQFAVLFVSKDQQYWDNNGGANYVVRCHCLKLSPPRDYEDSWIHYI</sequence>
<feature type="domain" description="CBM21" evidence="2">
    <location>
        <begin position="245"/>
        <end position="353"/>
    </location>
</feature>
<dbReference type="InterPro" id="IPR038175">
    <property type="entry name" value="CBM21_dom_sf"/>
</dbReference>
<dbReference type="GO" id="GO:0005979">
    <property type="term" value="P:regulation of glycogen biosynthetic process"/>
    <property type="evidence" value="ECO:0007669"/>
    <property type="project" value="TreeGrafter"/>
</dbReference>
<dbReference type="PROSITE" id="PS51159">
    <property type="entry name" value="CBM21"/>
    <property type="match status" value="1"/>
</dbReference>
<evidence type="ECO:0000259" key="2">
    <source>
        <dbReference type="PROSITE" id="PS51159"/>
    </source>
</evidence>
<dbReference type="InterPro" id="IPR050782">
    <property type="entry name" value="PP1_regulatory_subunit_3"/>
</dbReference>
<dbReference type="Gene3D" id="2.60.40.2440">
    <property type="entry name" value="Carbohydrate binding type-21 domain"/>
    <property type="match status" value="1"/>
</dbReference>
<evidence type="ECO:0000256" key="1">
    <source>
        <dbReference type="SAM" id="MobiDB-lite"/>
    </source>
</evidence>
<dbReference type="RefSeq" id="XP_032827125.1">
    <property type="nucleotide sequence ID" value="XM_032971234.1"/>
</dbReference>
<feature type="compositionally biased region" description="Gly residues" evidence="1">
    <location>
        <begin position="101"/>
        <end position="110"/>
    </location>
</feature>
<proteinExistence type="predicted"/>
<reference evidence="4" key="1">
    <citation type="submission" date="2025-08" db="UniProtKB">
        <authorList>
            <consortium name="RefSeq"/>
        </authorList>
    </citation>
    <scope>IDENTIFICATION</scope>
    <source>
        <tissue evidence="4">Sperm</tissue>
    </source>
</reference>
<dbReference type="Proteomes" id="UP001318040">
    <property type="component" value="Chromosome 45"/>
</dbReference>